<keyword evidence="2" id="KW-1185">Reference proteome</keyword>
<dbReference type="STRING" id="568069.A0A1J1I7A8"/>
<proteinExistence type="predicted"/>
<evidence type="ECO:0000313" key="2">
    <source>
        <dbReference type="Proteomes" id="UP000183832"/>
    </source>
</evidence>
<dbReference type="AlphaFoldDB" id="A0A1J1I7A8"/>
<gene>
    <name evidence="1" type="ORF">CLUMA_CG008937</name>
</gene>
<evidence type="ECO:0000313" key="1">
    <source>
        <dbReference type="EMBL" id="CRK95468.1"/>
    </source>
</evidence>
<organism evidence="1 2">
    <name type="scientific">Clunio marinus</name>
    <dbReference type="NCBI Taxonomy" id="568069"/>
    <lineage>
        <taxon>Eukaryota</taxon>
        <taxon>Metazoa</taxon>
        <taxon>Ecdysozoa</taxon>
        <taxon>Arthropoda</taxon>
        <taxon>Hexapoda</taxon>
        <taxon>Insecta</taxon>
        <taxon>Pterygota</taxon>
        <taxon>Neoptera</taxon>
        <taxon>Endopterygota</taxon>
        <taxon>Diptera</taxon>
        <taxon>Nematocera</taxon>
        <taxon>Chironomoidea</taxon>
        <taxon>Chironomidae</taxon>
        <taxon>Clunio</taxon>
    </lineage>
</organism>
<dbReference type="Proteomes" id="UP000183832">
    <property type="component" value="Unassembled WGS sequence"/>
</dbReference>
<reference evidence="1 2" key="1">
    <citation type="submission" date="2015-04" db="EMBL/GenBank/DDBJ databases">
        <authorList>
            <person name="Syromyatnikov M.Y."/>
            <person name="Popov V.N."/>
        </authorList>
    </citation>
    <scope>NUCLEOTIDE SEQUENCE [LARGE SCALE GENOMIC DNA]</scope>
</reference>
<dbReference type="OrthoDB" id="7762482at2759"/>
<name>A0A1J1I7A8_9DIPT</name>
<accession>A0A1J1I7A8</accession>
<sequence>MEDKIMQMLQSLSYQLEKQDEALSLLEAEQNILASKAIKQVESSQVSVLDRVKDISSSSALASDILSSVKSSIPQSNKLCKSLPSVVSQSQLWSQSRLKSQSKSYSRSSLSCFKCKGSHTMRYCEEFRALQPQERMKFVNQRRICSCCLSSKCHPWQKCPTIRTCNLNGCDEKHHRMLHRRYSGSSVSDSRVASNSEAEQHLRGLPIPSLENAVPKVLIGIRHSKYLVPVQSFVGQQDDPVACRTHFGWTVFGVSNPSFGKSSTPDVHLSINKVVKSEVAAPEVRSSEVSIERNVAKYSSKFFITKLLLCVLKDHCHVVTHVLIKGRSNAKKCSAAGALMQLG</sequence>
<protein>
    <submittedName>
        <fullName evidence="1">CLUMA_CG008937, isoform A</fullName>
    </submittedName>
</protein>
<dbReference type="EMBL" id="CVRI01000042">
    <property type="protein sequence ID" value="CRK95468.1"/>
    <property type="molecule type" value="Genomic_DNA"/>
</dbReference>
<dbReference type="PANTHER" id="PTHR47331">
    <property type="entry name" value="PHD-TYPE DOMAIN-CONTAINING PROTEIN"/>
    <property type="match status" value="1"/>
</dbReference>
<dbReference type="PANTHER" id="PTHR47331:SF5">
    <property type="entry name" value="RIBONUCLEASE H"/>
    <property type="match status" value="1"/>
</dbReference>